<dbReference type="SUPFAM" id="SSF53850">
    <property type="entry name" value="Periplasmic binding protein-like II"/>
    <property type="match status" value="1"/>
</dbReference>
<name>A0A7W6FUT0_9HYPH</name>
<dbReference type="GO" id="GO:0046872">
    <property type="term" value="F:metal ion binding"/>
    <property type="evidence" value="ECO:0007669"/>
    <property type="project" value="UniProtKB-KW"/>
</dbReference>
<dbReference type="OrthoDB" id="9769567at2"/>
<feature type="signal peptide" evidence="4">
    <location>
        <begin position="1"/>
        <end position="28"/>
    </location>
</feature>
<evidence type="ECO:0000313" key="6">
    <source>
        <dbReference type="Proteomes" id="UP000531216"/>
    </source>
</evidence>
<dbReference type="AlphaFoldDB" id="A0A7W6FUT0"/>
<keyword evidence="2 4" id="KW-0732">Signal</keyword>
<dbReference type="CDD" id="cd13542">
    <property type="entry name" value="PBP2_FutA1_ilke"/>
    <property type="match status" value="1"/>
</dbReference>
<evidence type="ECO:0000256" key="1">
    <source>
        <dbReference type="ARBA" id="ARBA00008520"/>
    </source>
</evidence>
<dbReference type="Gene3D" id="3.40.190.10">
    <property type="entry name" value="Periplasmic binding protein-like II"/>
    <property type="match status" value="2"/>
</dbReference>
<dbReference type="InterPro" id="IPR026045">
    <property type="entry name" value="Ferric-bd"/>
</dbReference>
<gene>
    <name evidence="5" type="ORF">GGR05_002592</name>
</gene>
<feature type="chain" id="PRO_5030825030" evidence="4">
    <location>
        <begin position="29"/>
        <end position="348"/>
    </location>
</feature>
<dbReference type="PIRSF" id="PIRSF002825">
    <property type="entry name" value="CfbpA"/>
    <property type="match status" value="1"/>
</dbReference>
<evidence type="ECO:0000256" key="3">
    <source>
        <dbReference type="PIRSR" id="PIRSR002825-1"/>
    </source>
</evidence>
<dbReference type="Proteomes" id="UP000531216">
    <property type="component" value="Unassembled WGS sequence"/>
</dbReference>
<reference evidence="5 6" key="1">
    <citation type="submission" date="2020-08" db="EMBL/GenBank/DDBJ databases">
        <title>Genomic Encyclopedia of Type Strains, Phase IV (KMG-IV): sequencing the most valuable type-strain genomes for metagenomic binning, comparative biology and taxonomic classification.</title>
        <authorList>
            <person name="Goeker M."/>
        </authorList>
    </citation>
    <scope>NUCLEOTIDE SEQUENCE [LARGE SCALE GENOMIC DNA]</scope>
    <source>
        <strain evidence="5 6">DSM 25024</strain>
    </source>
</reference>
<evidence type="ECO:0000313" key="5">
    <source>
        <dbReference type="EMBL" id="MBB3936438.1"/>
    </source>
</evidence>
<evidence type="ECO:0000256" key="2">
    <source>
        <dbReference type="ARBA" id="ARBA00022729"/>
    </source>
</evidence>
<organism evidence="5 6">
    <name type="scientific">Aureimonas phyllosphaerae</name>
    <dbReference type="NCBI Taxonomy" id="1166078"/>
    <lineage>
        <taxon>Bacteria</taxon>
        <taxon>Pseudomonadati</taxon>
        <taxon>Pseudomonadota</taxon>
        <taxon>Alphaproteobacteria</taxon>
        <taxon>Hyphomicrobiales</taxon>
        <taxon>Aurantimonadaceae</taxon>
        <taxon>Aureimonas</taxon>
    </lineage>
</organism>
<keyword evidence="3" id="KW-0479">Metal-binding</keyword>
<comment type="caution">
    <text evidence="5">The sequence shown here is derived from an EMBL/GenBank/DDBJ whole genome shotgun (WGS) entry which is preliminary data.</text>
</comment>
<dbReference type="PANTHER" id="PTHR30006:SF15">
    <property type="entry name" value="IRON-UTILIZATION PERIPLASMIC PROTEIN"/>
    <property type="match status" value="1"/>
</dbReference>
<keyword evidence="3" id="KW-0408">Iron</keyword>
<evidence type="ECO:0000256" key="4">
    <source>
        <dbReference type="SAM" id="SignalP"/>
    </source>
</evidence>
<keyword evidence="6" id="KW-1185">Reference proteome</keyword>
<proteinExistence type="inferred from homology"/>
<feature type="binding site" evidence="3">
    <location>
        <position position="224"/>
    </location>
    <ligand>
        <name>Fe cation</name>
        <dbReference type="ChEBI" id="CHEBI:24875"/>
    </ligand>
</feature>
<sequence>MTKLLSSRAAFGLGACALALSAPAAAQAADVNIYSSRQPALIQPLLDAFTKETGLTTATIFIEKGLEERIKAEGANSPADVVLTVDIGRLDATKQAGVLQPLEDAVIEKDIPAEFRDSGKEWSGVTSRARVVYASKERVGDEAITYESLADPKWKGKICIRSGQHQYNVALVAAYLAHHGEEATRTWLTGLRDNLASAPEGGDRDQARNIAAGQCDIAIGNTYYVGLMQNNEKEPEQKEWANAIKVILPTFENGGTHVNISGMGLAKNAPNRDNAVKFMEFLTTDEAQRIYAEVNYEYPLKPGVTLSETVKSFGELKPDTLSLSDIAANRAKASELVDEVGFDNGPKS</sequence>
<dbReference type="EMBL" id="JACIDO010000005">
    <property type="protein sequence ID" value="MBB3936438.1"/>
    <property type="molecule type" value="Genomic_DNA"/>
</dbReference>
<dbReference type="Pfam" id="PF13343">
    <property type="entry name" value="SBP_bac_6"/>
    <property type="match status" value="1"/>
</dbReference>
<protein>
    <submittedName>
        <fullName evidence="5">Iron(III) transport system substrate-binding protein</fullName>
    </submittedName>
</protein>
<dbReference type="PANTHER" id="PTHR30006">
    <property type="entry name" value="THIAMINE-BINDING PERIPLASMIC PROTEIN-RELATED"/>
    <property type="match status" value="1"/>
</dbReference>
<comment type="similarity">
    <text evidence="1">Belongs to the bacterial solute-binding protein 1 family.</text>
</comment>
<accession>A0A7W6FUT0</accession>
<feature type="binding site" evidence="3">
    <location>
        <position position="223"/>
    </location>
    <ligand>
        <name>Fe cation</name>
        <dbReference type="ChEBI" id="CHEBI:24875"/>
    </ligand>
</feature>
<dbReference type="RefSeq" id="WP_090962925.1">
    <property type="nucleotide sequence ID" value="NZ_FOOA01000007.1"/>
</dbReference>
<dbReference type="GO" id="GO:0030288">
    <property type="term" value="C:outer membrane-bounded periplasmic space"/>
    <property type="evidence" value="ECO:0007669"/>
    <property type="project" value="TreeGrafter"/>
</dbReference>